<organism evidence="8 9">
    <name type="scientific">Endomicrobium trichonymphae</name>
    <dbReference type="NCBI Taxonomy" id="1408204"/>
    <lineage>
        <taxon>Bacteria</taxon>
        <taxon>Pseudomonadati</taxon>
        <taxon>Elusimicrobiota</taxon>
        <taxon>Endomicrobiia</taxon>
        <taxon>Endomicrobiales</taxon>
        <taxon>Endomicrobiaceae</taxon>
        <taxon>Candidatus Endomicrobiellum</taxon>
    </lineage>
</organism>
<dbReference type="HAMAP" id="MF_02126">
    <property type="entry name" value="RF_methyltr_PrmC"/>
    <property type="match status" value="1"/>
</dbReference>
<dbReference type="PANTHER" id="PTHR18895">
    <property type="entry name" value="HEMK METHYLTRANSFERASE"/>
    <property type="match status" value="1"/>
</dbReference>
<feature type="binding site" evidence="5">
    <location>
        <position position="147"/>
    </location>
    <ligand>
        <name>S-adenosyl-L-methionine</name>
        <dbReference type="ChEBI" id="CHEBI:59789"/>
    </ligand>
</feature>
<evidence type="ECO:0000256" key="2">
    <source>
        <dbReference type="ARBA" id="ARBA00022679"/>
    </source>
</evidence>
<dbReference type="InterPro" id="IPR029063">
    <property type="entry name" value="SAM-dependent_MTases_sf"/>
</dbReference>
<dbReference type="InterPro" id="IPR004556">
    <property type="entry name" value="HemK-like"/>
</dbReference>
<evidence type="ECO:0000259" key="6">
    <source>
        <dbReference type="Pfam" id="PF05175"/>
    </source>
</evidence>
<comment type="similarity">
    <text evidence="5">Belongs to the protein N5-glutamine methyltransferase family. PrmC subfamily.</text>
</comment>
<dbReference type="Gene3D" id="1.10.8.10">
    <property type="entry name" value="DNA helicase RuvA subunit, C-terminal domain"/>
    <property type="match status" value="1"/>
</dbReference>
<comment type="function">
    <text evidence="5">Methylates the class 1 translation termination release factors RF1/PrfA and RF2/PrfB on the glutamine residue of the universally conserved GGQ motif.</text>
</comment>
<dbReference type="InterPro" id="IPR002052">
    <property type="entry name" value="DNA_methylase_N6_adenine_CS"/>
</dbReference>
<sequence>MFGAENVYSLLKRAGMFLKSKGLSEPESDAEVLLSFVLQTKRSKLPLMRSQKLTDIQVSQYEKYILRRSKREPVAYITELAGFMDFEFKANKNVLIPRPETEILVETALKLAKKENKNSVLDLCTGSGCIAVSLAKLGKFKDITASDVSGSALEIAKENARINNVLDISFVKSDVFDGISGKIFDIIVSNPPYVSHEEYNALESELKYEPEIALMAAECGLFFYKKIAGKAGKYLKDNGFILIELNAYKAGEIKQIFSTGGYKNIEIIKDYAGLPRILKAENRC</sequence>
<feature type="domain" description="Methyltransferase small" evidence="6">
    <location>
        <begin position="102"/>
        <end position="198"/>
    </location>
</feature>
<dbReference type="NCBIfam" id="TIGR00536">
    <property type="entry name" value="hemK_fam"/>
    <property type="match status" value="1"/>
</dbReference>
<dbReference type="GO" id="GO:0032259">
    <property type="term" value="P:methylation"/>
    <property type="evidence" value="ECO:0007669"/>
    <property type="project" value="UniProtKB-KW"/>
</dbReference>
<accession>A0A1E5IHR3</accession>
<keyword evidence="9" id="KW-1185">Reference proteome</keyword>
<keyword evidence="3 5" id="KW-0949">S-adenosyl-L-methionine</keyword>
<gene>
    <name evidence="5" type="primary">prmC</name>
    <name evidence="8" type="ORF">ATZ36_06815</name>
</gene>
<protein>
    <recommendedName>
        <fullName evidence="5">Release factor glutamine methyltransferase</fullName>
        <shortName evidence="5">RF MTase</shortName>
        <ecNumber evidence="5">2.1.1.297</ecNumber>
    </recommendedName>
    <alternativeName>
        <fullName evidence="5">N5-glutamine methyltransferase PrmC</fullName>
    </alternativeName>
    <alternativeName>
        <fullName evidence="5">Protein-(glutamine-N5) MTase PrmC</fullName>
    </alternativeName>
    <alternativeName>
        <fullName evidence="5">Protein-glutamine N-methyltransferase PrmC</fullName>
    </alternativeName>
</protein>
<evidence type="ECO:0000259" key="7">
    <source>
        <dbReference type="Pfam" id="PF17827"/>
    </source>
</evidence>
<proteinExistence type="inferred from homology"/>
<dbReference type="Gene3D" id="3.40.50.150">
    <property type="entry name" value="Vaccinia Virus protein VP39"/>
    <property type="match status" value="1"/>
</dbReference>
<dbReference type="GO" id="GO:0102559">
    <property type="term" value="F:peptide chain release factor N(5)-glutamine methyltransferase activity"/>
    <property type="evidence" value="ECO:0007669"/>
    <property type="project" value="UniProtKB-EC"/>
</dbReference>
<comment type="caution">
    <text evidence="5">Lacks conserved residue(s) required for the propagation of feature annotation.</text>
</comment>
<dbReference type="EC" id="2.1.1.297" evidence="5"/>
<feature type="binding site" evidence="5">
    <location>
        <begin position="190"/>
        <end position="193"/>
    </location>
    <ligand>
        <name>substrate</name>
    </ligand>
</feature>
<name>A0A1E5IHR3_ENDTX</name>
<dbReference type="Pfam" id="PF17827">
    <property type="entry name" value="PrmC_N"/>
    <property type="match status" value="1"/>
</dbReference>
<dbReference type="EMBL" id="LNVX01000516">
    <property type="protein sequence ID" value="OEG69954.1"/>
    <property type="molecule type" value="Genomic_DNA"/>
</dbReference>
<dbReference type="Proteomes" id="UP000095237">
    <property type="component" value="Unassembled WGS sequence"/>
</dbReference>
<comment type="caution">
    <text evidence="8">The sequence shown here is derived from an EMBL/GenBank/DDBJ whole genome shotgun (WGS) entry which is preliminary data.</text>
</comment>
<evidence type="ECO:0000256" key="5">
    <source>
        <dbReference type="HAMAP-Rule" id="MF_02126"/>
    </source>
</evidence>
<dbReference type="SUPFAM" id="SSF53335">
    <property type="entry name" value="S-adenosyl-L-methionine-dependent methyltransferases"/>
    <property type="match status" value="1"/>
</dbReference>
<evidence type="ECO:0000256" key="3">
    <source>
        <dbReference type="ARBA" id="ARBA00022691"/>
    </source>
</evidence>
<dbReference type="GO" id="GO:0003676">
    <property type="term" value="F:nucleic acid binding"/>
    <property type="evidence" value="ECO:0007669"/>
    <property type="project" value="InterPro"/>
</dbReference>
<evidence type="ECO:0000256" key="1">
    <source>
        <dbReference type="ARBA" id="ARBA00022603"/>
    </source>
</evidence>
<dbReference type="AlphaFoldDB" id="A0A1E5IHR3"/>
<dbReference type="NCBIfam" id="TIGR03534">
    <property type="entry name" value="RF_mod_PrmC"/>
    <property type="match status" value="1"/>
</dbReference>
<comment type="catalytic activity">
    <reaction evidence="4 5">
        <text>L-glutaminyl-[peptide chain release factor] + S-adenosyl-L-methionine = N(5)-methyl-L-glutaminyl-[peptide chain release factor] + S-adenosyl-L-homocysteine + H(+)</text>
        <dbReference type="Rhea" id="RHEA:42896"/>
        <dbReference type="Rhea" id="RHEA-COMP:10271"/>
        <dbReference type="Rhea" id="RHEA-COMP:10272"/>
        <dbReference type="ChEBI" id="CHEBI:15378"/>
        <dbReference type="ChEBI" id="CHEBI:30011"/>
        <dbReference type="ChEBI" id="CHEBI:57856"/>
        <dbReference type="ChEBI" id="CHEBI:59789"/>
        <dbReference type="ChEBI" id="CHEBI:61891"/>
        <dbReference type="EC" id="2.1.1.297"/>
    </reaction>
</comment>
<dbReference type="PANTHER" id="PTHR18895:SF74">
    <property type="entry name" value="MTRF1L RELEASE FACTOR GLUTAMINE METHYLTRANSFERASE"/>
    <property type="match status" value="1"/>
</dbReference>
<dbReference type="InterPro" id="IPR050320">
    <property type="entry name" value="N5-glutamine_MTase"/>
</dbReference>
<evidence type="ECO:0000256" key="4">
    <source>
        <dbReference type="ARBA" id="ARBA00048391"/>
    </source>
</evidence>
<dbReference type="Pfam" id="PF05175">
    <property type="entry name" value="MTS"/>
    <property type="match status" value="1"/>
</dbReference>
<dbReference type="InterPro" id="IPR040758">
    <property type="entry name" value="PrmC_N"/>
</dbReference>
<feature type="domain" description="Release factor glutamine methyltransferase N-terminal" evidence="7">
    <location>
        <begin position="10"/>
        <end position="78"/>
    </location>
</feature>
<dbReference type="InterPro" id="IPR007848">
    <property type="entry name" value="Small_mtfrase_dom"/>
</dbReference>
<evidence type="ECO:0000313" key="8">
    <source>
        <dbReference type="EMBL" id="OEG69954.1"/>
    </source>
</evidence>
<dbReference type="InterPro" id="IPR019874">
    <property type="entry name" value="RF_methyltr_PrmC"/>
</dbReference>
<keyword evidence="1 5" id="KW-0489">Methyltransferase</keyword>
<reference evidence="8 9" key="1">
    <citation type="submission" date="2015-11" db="EMBL/GenBank/DDBJ databases">
        <title>Evidence for parallel genomic evolution in an endosymbiosis of termite gut flagellates.</title>
        <authorList>
            <person name="Zheng H."/>
        </authorList>
    </citation>
    <scope>NUCLEOTIDE SEQUENCE [LARGE SCALE GENOMIC DNA]</scope>
    <source>
        <strain evidence="8 9">CET450</strain>
    </source>
</reference>
<dbReference type="CDD" id="cd02440">
    <property type="entry name" value="AdoMet_MTases"/>
    <property type="match status" value="1"/>
</dbReference>
<keyword evidence="2 5" id="KW-0808">Transferase</keyword>
<dbReference type="PROSITE" id="PS00092">
    <property type="entry name" value="N6_MTASE"/>
    <property type="match status" value="1"/>
</dbReference>
<evidence type="ECO:0000313" key="9">
    <source>
        <dbReference type="Proteomes" id="UP000095237"/>
    </source>
</evidence>
<feature type="binding site" evidence="5">
    <location>
        <position position="190"/>
    </location>
    <ligand>
        <name>S-adenosyl-L-methionine</name>
        <dbReference type="ChEBI" id="CHEBI:59789"/>
    </ligand>
</feature>